<comment type="caution">
    <text evidence="1">The sequence shown here is derived from an EMBL/GenBank/DDBJ whole genome shotgun (WGS) entry which is preliminary data.</text>
</comment>
<evidence type="ECO:0000313" key="1">
    <source>
        <dbReference type="EMBL" id="TNN24785.1"/>
    </source>
</evidence>
<protein>
    <submittedName>
        <fullName evidence="1">Uncharacterized protein</fullName>
    </submittedName>
</protein>
<accession>A0A4Z2E7Q0</accession>
<reference evidence="1 2" key="1">
    <citation type="submission" date="2019-03" db="EMBL/GenBank/DDBJ databases">
        <title>First draft genome of Liparis tanakae, snailfish: a comprehensive survey of snailfish specific genes.</title>
        <authorList>
            <person name="Kim W."/>
            <person name="Song I."/>
            <person name="Jeong J.-H."/>
            <person name="Kim D."/>
            <person name="Kim S."/>
            <person name="Ryu S."/>
            <person name="Song J.Y."/>
            <person name="Lee S.K."/>
        </authorList>
    </citation>
    <scope>NUCLEOTIDE SEQUENCE [LARGE SCALE GENOMIC DNA]</scope>
    <source>
        <tissue evidence="1">Muscle</tissue>
    </source>
</reference>
<gene>
    <name evidence="1" type="ORF">EYF80_065089</name>
</gene>
<evidence type="ECO:0000313" key="2">
    <source>
        <dbReference type="Proteomes" id="UP000314294"/>
    </source>
</evidence>
<keyword evidence="2" id="KW-1185">Reference proteome</keyword>
<proteinExistence type="predicted"/>
<sequence length="12" mass="1375">MHCFSSRTFSAT</sequence>
<dbReference type="EMBL" id="SRLO01014273">
    <property type="protein sequence ID" value="TNN24785.1"/>
    <property type="molecule type" value="Genomic_DNA"/>
</dbReference>
<organism evidence="1 2">
    <name type="scientific">Liparis tanakae</name>
    <name type="common">Tanaka's snailfish</name>
    <dbReference type="NCBI Taxonomy" id="230148"/>
    <lineage>
        <taxon>Eukaryota</taxon>
        <taxon>Metazoa</taxon>
        <taxon>Chordata</taxon>
        <taxon>Craniata</taxon>
        <taxon>Vertebrata</taxon>
        <taxon>Euteleostomi</taxon>
        <taxon>Actinopterygii</taxon>
        <taxon>Neopterygii</taxon>
        <taxon>Teleostei</taxon>
        <taxon>Neoteleostei</taxon>
        <taxon>Acanthomorphata</taxon>
        <taxon>Eupercaria</taxon>
        <taxon>Perciformes</taxon>
        <taxon>Cottioidei</taxon>
        <taxon>Cottales</taxon>
        <taxon>Liparidae</taxon>
        <taxon>Liparis</taxon>
    </lineage>
</organism>
<name>A0A4Z2E7Q0_9TELE</name>
<dbReference type="Proteomes" id="UP000314294">
    <property type="component" value="Unassembled WGS sequence"/>
</dbReference>